<organism evidence="5 6">
    <name type="scientific">Clostridium perfringens (strain ATCC 13124 / DSM 756 / JCM 1290 / NCIMB 6125 / NCTC 8237 / Type A)</name>
    <dbReference type="NCBI Taxonomy" id="195103"/>
    <lineage>
        <taxon>Bacteria</taxon>
        <taxon>Bacillati</taxon>
        <taxon>Bacillota</taxon>
        <taxon>Clostridia</taxon>
        <taxon>Eubacteriales</taxon>
        <taxon>Clostridiaceae</taxon>
        <taxon>Clostridium</taxon>
    </lineage>
</organism>
<dbReference type="PANTHER" id="PTHR33941:SF11">
    <property type="entry name" value="BACTERIAL MICROCOMPARTMENT SHELL PROTEIN PDUJ"/>
    <property type="match status" value="1"/>
</dbReference>
<evidence type="ECO:0000256" key="3">
    <source>
        <dbReference type="PROSITE-ProRule" id="PRU01278"/>
    </source>
</evidence>
<comment type="subcellular location">
    <subcellularLocation>
        <location evidence="1">Bacterial microcompartment</location>
    </subcellularLocation>
</comment>
<dbReference type="SUPFAM" id="SSF143414">
    <property type="entry name" value="CcmK-like"/>
    <property type="match status" value="2"/>
</dbReference>
<dbReference type="InterPro" id="IPR013501">
    <property type="entry name" value="Lmo1185-like"/>
</dbReference>
<dbReference type="InterPro" id="IPR011238">
    <property type="entry name" value="Micro_shell_prot_PduT"/>
</dbReference>
<dbReference type="Proteomes" id="UP000001823">
    <property type="component" value="Chromosome"/>
</dbReference>
<dbReference type="InterPro" id="IPR037233">
    <property type="entry name" value="CcmK-like_sf"/>
</dbReference>
<dbReference type="KEGG" id="cpf:CPF_0901"/>
<feature type="domain" description="BMC" evidence="4">
    <location>
        <begin position="4"/>
        <end position="86"/>
    </location>
</feature>
<evidence type="ECO:0000313" key="6">
    <source>
        <dbReference type="Proteomes" id="UP000001823"/>
    </source>
</evidence>
<feature type="domain" description="BMC" evidence="4">
    <location>
        <begin position="98"/>
        <end position="183"/>
    </location>
</feature>
<dbReference type="Pfam" id="PF00936">
    <property type="entry name" value="BMC"/>
    <property type="match status" value="2"/>
</dbReference>
<dbReference type="eggNOG" id="COG4577">
    <property type="taxonomic scope" value="Bacteria"/>
</dbReference>
<dbReference type="InterPro" id="IPR044872">
    <property type="entry name" value="CcmK/CsoS1_BMC"/>
</dbReference>
<name>A0A0H2YVH5_CLOP1</name>
<dbReference type="AlphaFoldDB" id="A0A0H2YVH5"/>
<evidence type="ECO:0000259" key="4">
    <source>
        <dbReference type="PROSITE" id="PS51930"/>
    </source>
</evidence>
<evidence type="ECO:0000313" key="5">
    <source>
        <dbReference type="EMBL" id="ABG84663.1"/>
    </source>
</evidence>
<accession>A0A0H2YVH5</accession>
<keyword evidence="6" id="KW-1185">Reference proteome</keyword>
<dbReference type="STRING" id="195103.CPF_0901"/>
<evidence type="ECO:0000256" key="1">
    <source>
        <dbReference type="ARBA" id="ARBA00024322"/>
    </source>
</evidence>
<dbReference type="EMBL" id="CP000246">
    <property type="protein sequence ID" value="ABG84663.1"/>
    <property type="molecule type" value="Genomic_DNA"/>
</dbReference>
<dbReference type="PROSITE" id="PS51930">
    <property type="entry name" value="BMC_2"/>
    <property type="match status" value="2"/>
</dbReference>
<dbReference type="PIRSF" id="PIRSF034834">
    <property type="entry name" value="PduT"/>
    <property type="match status" value="1"/>
</dbReference>
<dbReference type="CDD" id="cd07054">
    <property type="entry name" value="BMC_PduT_repeat2"/>
    <property type="match status" value="1"/>
</dbReference>
<dbReference type="InterPro" id="IPR050575">
    <property type="entry name" value="BMC_shell"/>
</dbReference>
<comment type="similarity">
    <text evidence="3">Belongs to the bacterial microcompartments protein family.</text>
</comment>
<dbReference type="HOGENOM" id="CLU_115793_0_0_9"/>
<dbReference type="RefSeq" id="WP_011590428.1">
    <property type="nucleotide sequence ID" value="NC_008261.1"/>
</dbReference>
<dbReference type="PaxDb" id="195103-CPF_0901"/>
<dbReference type="SMART" id="SM00877">
    <property type="entry name" value="BMC"/>
    <property type="match status" value="2"/>
</dbReference>
<evidence type="ECO:0000256" key="2">
    <source>
        <dbReference type="ARBA" id="ARBA00024446"/>
    </source>
</evidence>
<dbReference type="CDD" id="cd07053">
    <property type="entry name" value="BMC_PduT_repeat1"/>
    <property type="match status" value="1"/>
</dbReference>
<dbReference type="Gene3D" id="3.30.70.1710">
    <property type="match status" value="2"/>
</dbReference>
<dbReference type="NCBIfam" id="TIGR02526">
    <property type="entry name" value="eut_PduT"/>
    <property type="match status" value="1"/>
</dbReference>
<reference evidence="5 6" key="1">
    <citation type="journal article" date="2006" name="Genome Res.">
        <title>Skewed genomic variability in strains of the toxigenic bacterial pathogen, Clostridium perfringens.</title>
        <authorList>
            <person name="Myers G.S."/>
            <person name="Rasko D.A."/>
            <person name="Cheung J.K."/>
            <person name="Ravel J."/>
            <person name="Seshadri R."/>
            <person name="Deboy R.T."/>
            <person name="Ren Q."/>
            <person name="Varga J."/>
            <person name="Awad M.M."/>
            <person name="Brinkac L.M."/>
            <person name="Daugherty S.C."/>
            <person name="Haft D.H."/>
            <person name="Dodson R.J."/>
            <person name="Madupu R."/>
            <person name="Nelson W.C."/>
            <person name="Rosovitz M.J."/>
            <person name="Sullivan S.A."/>
            <person name="Khouri H."/>
            <person name="Dimitrov G.I."/>
            <person name="Watkins K.L."/>
            <person name="Mulligan S."/>
            <person name="Benton J."/>
            <person name="Radune D."/>
            <person name="Fisher D.J."/>
            <person name="Atkins H.S."/>
            <person name="Hiscox T."/>
            <person name="Jost B.H."/>
            <person name="Billington S.J."/>
            <person name="Songer J.G."/>
            <person name="McClane B.A."/>
            <person name="Titball R.W."/>
            <person name="Rood J.I."/>
            <person name="Melville S.B."/>
            <person name="Paulsen I.T."/>
        </authorList>
    </citation>
    <scope>NUCLEOTIDE SEQUENCE [LARGE SCALE GENOMIC DNA]</scope>
    <source>
        <strain evidence="6">ATCC 13124 / DSM 756 / JCM 1290 / NCIMB 6125 / NCTC 8237 / S 107 / Type A</strain>
    </source>
</reference>
<dbReference type="GO" id="GO:0031469">
    <property type="term" value="C:bacterial microcompartment"/>
    <property type="evidence" value="ECO:0007669"/>
    <property type="project" value="UniProtKB-SubCell"/>
</dbReference>
<sequence length="184" mass="20025">MKKSIGALEFRSISKGIEVSNEVVKKAFVEVSYLKSICPGKFFLIVNGDAGEVKEAIEFGEKLGEKYLVGSFIINSIHHDIINALKGKYSQKNIEDKAIGIMETGKVSSGILALDKTLKSSEVNLVKLQLAFGIGGKLVYIVSGDLSNVENGMREGQAILQEKDIINVSIIPFVHSEIAKNLIK</sequence>
<gene>
    <name evidence="5" type="ordered locus">CPF_0901</name>
</gene>
<proteinExistence type="inferred from homology"/>
<protein>
    <submittedName>
        <fullName evidence="5">Ethanolamine utilization protein</fullName>
    </submittedName>
</protein>
<dbReference type="PANTHER" id="PTHR33941">
    <property type="entry name" value="PROPANEDIOL UTILIZATION PROTEIN PDUA"/>
    <property type="match status" value="1"/>
</dbReference>
<dbReference type="InterPro" id="IPR000249">
    <property type="entry name" value="BMC_dom"/>
</dbReference>
<keyword evidence="2" id="KW-1283">Bacterial microcompartment</keyword>